<dbReference type="Pfam" id="PF02597">
    <property type="entry name" value="ThiS"/>
    <property type="match status" value="1"/>
</dbReference>
<evidence type="ECO:0000313" key="2">
    <source>
        <dbReference type="Proteomes" id="UP000001964"/>
    </source>
</evidence>
<dbReference type="SUPFAM" id="SSF54285">
    <property type="entry name" value="MoaD/ThiS"/>
    <property type="match status" value="1"/>
</dbReference>
<dbReference type="InterPro" id="IPR016155">
    <property type="entry name" value="Mopterin_synth/thiamin_S_b"/>
</dbReference>
<dbReference type="HOGENOM" id="CLU_2508815_0_0_5"/>
<dbReference type="eggNOG" id="COG1977">
    <property type="taxonomic scope" value="Bacteria"/>
</dbReference>
<dbReference type="InterPro" id="IPR012675">
    <property type="entry name" value="Beta-grasp_dom_sf"/>
</dbReference>
<proteinExistence type="predicted"/>
<keyword evidence="2" id="KW-1185">Reference proteome</keyword>
<dbReference type="STRING" id="394221.Mmar10_2712"/>
<dbReference type="InterPro" id="IPR003749">
    <property type="entry name" value="ThiS/MoaD-like"/>
</dbReference>
<dbReference type="RefSeq" id="WP_011644642.1">
    <property type="nucleotide sequence ID" value="NC_008347.1"/>
</dbReference>
<organism evidence="1 2">
    <name type="scientific">Maricaulis maris (strain MCS10)</name>
    <name type="common">Caulobacter maris</name>
    <dbReference type="NCBI Taxonomy" id="394221"/>
    <lineage>
        <taxon>Bacteria</taxon>
        <taxon>Pseudomonadati</taxon>
        <taxon>Pseudomonadota</taxon>
        <taxon>Alphaproteobacteria</taxon>
        <taxon>Maricaulales</taxon>
        <taxon>Maricaulaceae</taxon>
        <taxon>Maricaulis</taxon>
    </lineage>
</organism>
<name>Q0AL45_MARMM</name>
<dbReference type="EMBL" id="CP000449">
    <property type="protein sequence ID" value="ABI66998.1"/>
    <property type="molecule type" value="Genomic_DNA"/>
</dbReference>
<dbReference type="Proteomes" id="UP000001964">
    <property type="component" value="Chromosome"/>
</dbReference>
<protein>
    <submittedName>
        <fullName evidence="1">Molybdopterin synthase subunit MoaD</fullName>
    </submittedName>
</protein>
<dbReference type="CDD" id="cd17040">
    <property type="entry name" value="Ubl_MoaD_like"/>
    <property type="match status" value="1"/>
</dbReference>
<evidence type="ECO:0000313" key="1">
    <source>
        <dbReference type="EMBL" id="ABI66998.1"/>
    </source>
</evidence>
<reference evidence="1 2" key="1">
    <citation type="submission" date="2006-08" db="EMBL/GenBank/DDBJ databases">
        <title>Complete sequence of Maricaulis maris MCS10.</title>
        <authorList>
            <consortium name="US DOE Joint Genome Institute"/>
            <person name="Copeland A."/>
            <person name="Lucas S."/>
            <person name="Lapidus A."/>
            <person name="Barry K."/>
            <person name="Detter J.C."/>
            <person name="Glavina del Rio T."/>
            <person name="Hammon N."/>
            <person name="Israni S."/>
            <person name="Dalin E."/>
            <person name="Tice H."/>
            <person name="Pitluck S."/>
            <person name="Saunders E."/>
            <person name="Brettin T."/>
            <person name="Bruce D."/>
            <person name="Han C."/>
            <person name="Tapia R."/>
            <person name="Gilna P."/>
            <person name="Schmutz J."/>
            <person name="Larimer F."/>
            <person name="Land M."/>
            <person name="Hauser L."/>
            <person name="Kyrpides N."/>
            <person name="Mikhailova N."/>
            <person name="Viollier P."/>
            <person name="Stephens C."/>
            <person name="Richardson P."/>
        </authorList>
    </citation>
    <scope>NUCLEOTIDE SEQUENCE [LARGE SCALE GENOMIC DNA]</scope>
    <source>
        <strain evidence="1 2">MCS10</strain>
    </source>
</reference>
<sequence length="85" mass="9128">MQFELEFFGPLQDRLGARTDTMRTTAAPVTVDDLIALVAESKPGGDALRAPHIRLAINDKMIARNAPLSLADGDRIAFMSPFSGG</sequence>
<dbReference type="KEGG" id="mmr:Mmar10_2712"/>
<dbReference type="AlphaFoldDB" id="Q0AL45"/>
<gene>
    <name evidence="1" type="ordered locus">Mmar10_2712</name>
</gene>
<dbReference type="Gene3D" id="3.10.20.30">
    <property type="match status" value="1"/>
</dbReference>
<accession>Q0AL45</accession>